<reference evidence="2 3" key="1">
    <citation type="submission" date="2020-12" db="EMBL/GenBank/DDBJ databases">
        <title>Sulforoseuscoccus oceanibium gen. nov., sp. nov., a representative of the phylum Verrucomicrobia with special cytoplasmic membrane, and proposal of Sulforoseuscoccusaceae fam. nov.</title>
        <authorList>
            <person name="Xi F."/>
        </authorList>
    </citation>
    <scope>NUCLEOTIDE SEQUENCE [LARGE SCALE GENOMIC DNA]</scope>
    <source>
        <strain evidence="2 3">T37</strain>
    </source>
</reference>
<dbReference type="RefSeq" id="WP_164363523.1">
    <property type="nucleotide sequence ID" value="NZ_CP066776.1"/>
</dbReference>
<evidence type="ECO:0000259" key="1">
    <source>
        <dbReference type="PROSITE" id="PS50846"/>
    </source>
</evidence>
<evidence type="ECO:0000313" key="2">
    <source>
        <dbReference type="EMBL" id="QQL43953.1"/>
    </source>
</evidence>
<dbReference type="PROSITE" id="PS51257">
    <property type="entry name" value="PROKAR_LIPOPROTEIN"/>
    <property type="match status" value="1"/>
</dbReference>
<dbReference type="KEGG" id="soa:G3M56_008600"/>
<gene>
    <name evidence="2" type="ORF">G3M56_008600</name>
</gene>
<dbReference type="GO" id="GO:0046872">
    <property type="term" value="F:metal ion binding"/>
    <property type="evidence" value="ECO:0007669"/>
    <property type="project" value="InterPro"/>
</dbReference>
<organism evidence="2 3">
    <name type="scientific">Sulfuriroseicoccus oceanibius</name>
    <dbReference type="NCBI Taxonomy" id="2707525"/>
    <lineage>
        <taxon>Bacteria</taxon>
        <taxon>Pseudomonadati</taxon>
        <taxon>Verrucomicrobiota</taxon>
        <taxon>Verrucomicrobiia</taxon>
        <taxon>Verrucomicrobiales</taxon>
        <taxon>Verrucomicrobiaceae</taxon>
        <taxon>Sulfuriroseicoccus</taxon>
    </lineage>
</organism>
<dbReference type="InterPro" id="IPR036163">
    <property type="entry name" value="HMA_dom_sf"/>
</dbReference>
<evidence type="ECO:0000313" key="3">
    <source>
        <dbReference type="Proteomes" id="UP000475117"/>
    </source>
</evidence>
<dbReference type="SUPFAM" id="SSF55008">
    <property type="entry name" value="HMA, heavy metal-associated domain"/>
    <property type="match status" value="1"/>
</dbReference>
<dbReference type="Proteomes" id="UP000475117">
    <property type="component" value="Chromosome"/>
</dbReference>
<dbReference type="PROSITE" id="PS50846">
    <property type="entry name" value="HMA_2"/>
    <property type="match status" value="1"/>
</dbReference>
<accession>A0A6B3L7C8</accession>
<keyword evidence="3" id="KW-1185">Reference proteome</keyword>
<feature type="domain" description="HMA" evidence="1">
    <location>
        <begin position="42"/>
        <end position="109"/>
    </location>
</feature>
<dbReference type="InterPro" id="IPR006121">
    <property type="entry name" value="HMA_dom"/>
</dbReference>
<name>A0A6B3L7C8_9BACT</name>
<dbReference type="Gene3D" id="3.30.70.100">
    <property type="match status" value="1"/>
</dbReference>
<dbReference type="Pfam" id="PF00403">
    <property type="entry name" value="HMA"/>
    <property type="match status" value="1"/>
</dbReference>
<dbReference type="EMBL" id="CP066776">
    <property type="protein sequence ID" value="QQL43953.1"/>
    <property type="molecule type" value="Genomic_DNA"/>
</dbReference>
<dbReference type="CDD" id="cd00371">
    <property type="entry name" value="HMA"/>
    <property type="match status" value="1"/>
</dbReference>
<protein>
    <submittedName>
        <fullName evidence="2">Heavy-metal-associated domain-containing protein</fullName>
    </submittedName>
</protein>
<proteinExistence type="predicted"/>
<dbReference type="AlphaFoldDB" id="A0A6B3L7C8"/>
<sequence length="112" mass="11582">MNLNRKLWMVGALAGLMAVGACSEQEVKVGYAPEVAEQAVAREVELSVPSISCASCLAKIRKEVIQVPGVVSMGGDPRTKKVVVRLSADAAEGDAAIREAIAKAGFEVAGGE</sequence>